<comment type="caution">
    <text evidence="2">The sequence shown here is derived from an EMBL/GenBank/DDBJ whole genome shotgun (WGS) entry which is preliminary data.</text>
</comment>
<dbReference type="OrthoDB" id="2555434at2759"/>
<evidence type="ECO:0008006" key="4">
    <source>
        <dbReference type="Google" id="ProtNLM"/>
    </source>
</evidence>
<dbReference type="PANTHER" id="PTHR38646">
    <property type="entry name" value="YALI0F00814P"/>
    <property type="match status" value="1"/>
</dbReference>
<gene>
    <name evidence="2" type="ORF">DFH94DRAFT_733018</name>
</gene>
<feature type="transmembrane region" description="Helical" evidence="1">
    <location>
        <begin position="63"/>
        <end position="83"/>
    </location>
</feature>
<evidence type="ECO:0000256" key="1">
    <source>
        <dbReference type="SAM" id="Phobius"/>
    </source>
</evidence>
<proteinExistence type="predicted"/>
<dbReference type="AlphaFoldDB" id="A0A9P5MYK5"/>
<feature type="transmembrane region" description="Helical" evidence="1">
    <location>
        <begin position="126"/>
        <end position="146"/>
    </location>
</feature>
<evidence type="ECO:0000313" key="2">
    <source>
        <dbReference type="EMBL" id="KAF8481788.1"/>
    </source>
</evidence>
<sequence>MTTRRRHRYHGHRRDSFICSDVDELVELRAHQRTYNGAYQRTALGILGYSLTVLRLFDRKFYRIGLLYAVLAFLLSVCAFLRARHSRHDYADRDDAGGTANILAIPTVGQEHKQLFGRPFMTAGRIVALVACVVAGTEIVLLFFILQV</sequence>
<keyword evidence="1" id="KW-0812">Transmembrane</keyword>
<reference evidence="2" key="2">
    <citation type="journal article" date="2020" name="Nat. Commun.">
        <title>Large-scale genome sequencing of mycorrhizal fungi provides insights into the early evolution of symbiotic traits.</title>
        <authorList>
            <person name="Miyauchi S."/>
            <person name="Kiss E."/>
            <person name="Kuo A."/>
            <person name="Drula E."/>
            <person name="Kohler A."/>
            <person name="Sanchez-Garcia M."/>
            <person name="Morin E."/>
            <person name="Andreopoulos B."/>
            <person name="Barry K.W."/>
            <person name="Bonito G."/>
            <person name="Buee M."/>
            <person name="Carver A."/>
            <person name="Chen C."/>
            <person name="Cichocki N."/>
            <person name="Clum A."/>
            <person name="Culley D."/>
            <person name="Crous P.W."/>
            <person name="Fauchery L."/>
            <person name="Girlanda M."/>
            <person name="Hayes R.D."/>
            <person name="Keri Z."/>
            <person name="LaButti K."/>
            <person name="Lipzen A."/>
            <person name="Lombard V."/>
            <person name="Magnuson J."/>
            <person name="Maillard F."/>
            <person name="Murat C."/>
            <person name="Nolan M."/>
            <person name="Ohm R.A."/>
            <person name="Pangilinan J."/>
            <person name="Pereira M.F."/>
            <person name="Perotto S."/>
            <person name="Peter M."/>
            <person name="Pfister S."/>
            <person name="Riley R."/>
            <person name="Sitrit Y."/>
            <person name="Stielow J.B."/>
            <person name="Szollosi G."/>
            <person name="Zifcakova L."/>
            <person name="Stursova M."/>
            <person name="Spatafora J.W."/>
            <person name="Tedersoo L."/>
            <person name="Vaario L.M."/>
            <person name="Yamada A."/>
            <person name="Yan M."/>
            <person name="Wang P."/>
            <person name="Xu J."/>
            <person name="Bruns T."/>
            <person name="Baldrian P."/>
            <person name="Vilgalys R."/>
            <person name="Dunand C."/>
            <person name="Henrissat B."/>
            <person name="Grigoriev I.V."/>
            <person name="Hibbett D."/>
            <person name="Nagy L.G."/>
            <person name="Martin F.M."/>
        </authorList>
    </citation>
    <scope>NUCLEOTIDE SEQUENCE</scope>
    <source>
        <strain evidence="2">Prilba</strain>
    </source>
</reference>
<keyword evidence="3" id="KW-1185">Reference proteome</keyword>
<keyword evidence="1" id="KW-1133">Transmembrane helix</keyword>
<name>A0A9P5MYK5_9AGAM</name>
<protein>
    <recommendedName>
        <fullName evidence="4">DUF202 domain-containing protein</fullName>
    </recommendedName>
</protein>
<organism evidence="2 3">
    <name type="scientific">Russula ochroleuca</name>
    <dbReference type="NCBI Taxonomy" id="152965"/>
    <lineage>
        <taxon>Eukaryota</taxon>
        <taxon>Fungi</taxon>
        <taxon>Dikarya</taxon>
        <taxon>Basidiomycota</taxon>
        <taxon>Agaricomycotina</taxon>
        <taxon>Agaricomycetes</taxon>
        <taxon>Russulales</taxon>
        <taxon>Russulaceae</taxon>
        <taxon>Russula</taxon>
    </lineage>
</organism>
<reference evidence="2" key="1">
    <citation type="submission" date="2019-10" db="EMBL/GenBank/DDBJ databases">
        <authorList>
            <consortium name="DOE Joint Genome Institute"/>
            <person name="Kuo A."/>
            <person name="Miyauchi S."/>
            <person name="Kiss E."/>
            <person name="Drula E."/>
            <person name="Kohler A."/>
            <person name="Sanchez-Garcia M."/>
            <person name="Andreopoulos B."/>
            <person name="Barry K.W."/>
            <person name="Bonito G."/>
            <person name="Buee M."/>
            <person name="Carver A."/>
            <person name="Chen C."/>
            <person name="Cichocki N."/>
            <person name="Clum A."/>
            <person name="Culley D."/>
            <person name="Crous P.W."/>
            <person name="Fauchery L."/>
            <person name="Girlanda M."/>
            <person name="Hayes R."/>
            <person name="Keri Z."/>
            <person name="LaButti K."/>
            <person name="Lipzen A."/>
            <person name="Lombard V."/>
            <person name="Magnuson J."/>
            <person name="Maillard F."/>
            <person name="Morin E."/>
            <person name="Murat C."/>
            <person name="Nolan M."/>
            <person name="Ohm R."/>
            <person name="Pangilinan J."/>
            <person name="Pereira M."/>
            <person name="Perotto S."/>
            <person name="Peter M."/>
            <person name="Riley R."/>
            <person name="Sitrit Y."/>
            <person name="Stielow B."/>
            <person name="Szollosi G."/>
            <person name="Zifcakova L."/>
            <person name="Stursova M."/>
            <person name="Spatafora J.W."/>
            <person name="Tedersoo L."/>
            <person name="Vaario L.-M."/>
            <person name="Yamada A."/>
            <person name="Yan M."/>
            <person name="Wang P."/>
            <person name="Xu J."/>
            <person name="Bruns T."/>
            <person name="Baldrian P."/>
            <person name="Vilgalys R."/>
            <person name="Henrissat B."/>
            <person name="Grigoriev I.V."/>
            <person name="Hibbett D."/>
            <person name="Nagy L.G."/>
            <person name="Martin F.M."/>
        </authorList>
    </citation>
    <scope>NUCLEOTIDE SEQUENCE</scope>
    <source>
        <strain evidence="2">Prilba</strain>
    </source>
</reference>
<dbReference type="Proteomes" id="UP000759537">
    <property type="component" value="Unassembled WGS sequence"/>
</dbReference>
<evidence type="ECO:0000313" key="3">
    <source>
        <dbReference type="Proteomes" id="UP000759537"/>
    </source>
</evidence>
<keyword evidence="1" id="KW-0472">Membrane</keyword>
<dbReference type="PANTHER" id="PTHR38646:SF1">
    <property type="entry name" value="DUF202 DOMAIN-CONTAINING PROTEIN"/>
    <property type="match status" value="1"/>
</dbReference>
<dbReference type="EMBL" id="WHVB01000006">
    <property type="protein sequence ID" value="KAF8481788.1"/>
    <property type="molecule type" value="Genomic_DNA"/>
</dbReference>
<accession>A0A9P5MYK5</accession>